<keyword evidence="8" id="KW-1185">Reference proteome</keyword>
<comment type="similarity">
    <text evidence="2">Belongs to the FIP1 family.</text>
</comment>
<proteinExistence type="inferred from homology"/>
<name>A0A437DFS4_ORYJA</name>
<feature type="region of interest" description="Disordered" evidence="5">
    <location>
        <begin position="26"/>
        <end position="50"/>
    </location>
</feature>
<dbReference type="OrthoDB" id="1917198at2759"/>
<dbReference type="PANTHER" id="PTHR13484">
    <property type="entry name" value="FIP1-LIKE 1 PROTEIN"/>
    <property type="match status" value="1"/>
</dbReference>
<dbReference type="InterPro" id="IPR007854">
    <property type="entry name" value="Fip1_dom"/>
</dbReference>
<feature type="region of interest" description="Disordered" evidence="5">
    <location>
        <begin position="261"/>
        <end position="391"/>
    </location>
</feature>
<evidence type="ECO:0000256" key="1">
    <source>
        <dbReference type="ARBA" id="ARBA00004123"/>
    </source>
</evidence>
<accession>A0A437DFS4</accession>
<reference evidence="7 8" key="2">
    <citation type="submission" date="2019-01" db="EMBL/GenBank/DDBJ databases">
        <title>A chromosome length genome reference of the Java medaka (oryzias javanicus).</title>
        <authorList>
            <person name="Herpin A."/>
            <person name="Takehana Y."/>
            <person name="Naruse K."/>
            <person name="Ansai S."/>
            <person name="Kawaguchi M."/>
        </authorList>
    </citation>
    <scope>NUCLEOTIDE SEQUENCE [LARGE SCALE GENOMIC DNA]</scope>
    <source>
        <strain evidence="7">RS831</strain>
        <tissue evidence="7">Whole body</tissue>
    </source>
</reference>
<dbReference type="GO" id="GO:0005847">
    <property type="term" value="C:mRNA cleavage and polyadenylation specificity factor complex"/>
    <property type="evidence" value="ECO:0007669"/>
    <property type="project" value="TreeGrafter"/>
</dbReference>
<dbReference type="Pfam" id="PF05182">
    <property type="entry name" value="Fip1"/>
    <property type="match status" value="1"/>
</dbReference>
<evidence type="ECO:0000313" key="8">
    <source>
        <dbReference type="Proteomes" id="UP000283210"/>
    </source>
</evidence>
<feature type="compositionally biased region" description="Basic residues" evidence="5">
    <location>
        <begin position="303"/>
        <end position="329"/>
    </location>
</feature>
<feature type="compositionally biased region" description="Low complexity" evidence="5">
    <location>
        <begin position="266"/>
        <end position="277"/>
    </location>
</feature>
<organism evidence="7 8">
    <name type="scientific">Oryzias javanicus</name>
    <name type="common">Javanese ricefish</name>
    <name type="synonym">Aplocheilus javanicus</name>
    <dbReference type="NCBI Taxonomy" id="123683"/>
    <lineage>
        <taxon>Eukaryota</taxon>
        <taxon>Metazoa</taxon>
        <taxon>Chordata</taxon>
        <taxon>Craniata</taxon>
        <taxon>Vertebrata</taxon>
        <taxon>Euteleostomi</taxon>
        <taxon>Actinopterygii</taxon>
        <taxon>Neopterygii</taxon>
        <taxon>Teleostei</taxon>
        <taxon>Neoteleostei</taxon>
        <taxon>Acanthomorphata</taxon>
        <taxon>Ovalentaria</taxon>
        <taxon>Atherinomorphae</taxon>
        <taxon>Beloniformes</taxon>
        <taxon>Adrianichthyidae</taxon>
        <taxon>Oryziinae</taxon>
        <taxon>Oryzias</taxon>
    </lineage>
</organism>
<keyword evidence="4" id="KW-0539">Nucleus</keyword>
<feature type="compositionally biased region" description="Basic and acidic residues" evidence="5">
    <location>
        <begin position="286"/>
        <end position="302"/>
    </location>
</feature>
<evidence type="ECO:0000259" key="6">
    <source>
        <dbReference type="Pfam" id="PF05182"/>
    </source>
</evidence>
<evidence type="ECO:0000313" key="7">
    <source>
        <dbReference type="EMBL" id="RVE73816.1"/>
    </source>
</evidence>
<dbReference type="GO" id="GO:0006397">
    <property type="term" value="P:mRNA processing"/>
    <property type="evidence" value="ECO:0007669"/>
    <property type="project" value="UniProtKB-KW"/>
</dbReference>
<feature type="compositionally biased region" description="Basic residues" evidence="5">
    <location>
        <begin position="382"/>
        <end position="391"/>
    </location>
</feature>
<feature type="compositionally biased region" description="Basic and acidic residues" evidence="5">
    <location>
        <begin position="330"/>
        <end position="374"/>
    </location>
</feature>
<sequence length="430" mass="49752">MSSPASSAEVSEEDEDGKLYQYIYELKEDEGETERTPISSSPKNSPVRLEIDVERRTLSAEAPKLRRLKKVKDNKKSVQTKEPLQKKPWNEPNANVSDYFNYGFTEETWKAYCKKQTKLQAFKRSQKLQMMIQKTRAGVRAEESVSAENFSGKPATVTSRKSEANAGVRKGLGGCKSRKKRGPCYRANVAQEVSDTSHKEDIFPFHEKPHGASTRSLFPFVPPPSFLFQPGSGYGSSLCTSTLSSRQADCSAVPLKPRFQCSSGNSTLSSELTETTEAWNRHMRQRKLDRDREHDLDKGRTRERNRKKQSSSSSSHHRRSSMTRSHKYSRMKEQTKARSSKDEGCRFKDVMGEKRRTDRTWKPDSRSYSRRHEDETLEPDAKRRKKKMRNILHRPKRDRQNHRRWTSDRPVTHRNRVLAFSFLKIFLPVV</sequence>
<dbReference type="AlphaFoldDB" id="A0A437DFS4"/>
<keyword evidence="3" id="KW-0507">mRNA processing</keyword>
<dbReference type="InterPro" id="IPR051187">
    <property type="entry name" value="Pre-mRNA_3'-end_processing_reg"/>
</dbReference>
<evidence type="ECO:0000256" key="2">
    <source>
        <dbReference type="ARBA" id="ARBA00007459"/>
    </source>
</evidence>
<protein>
    <recommendedName>
        <fullName evidence="6">Pre-mRNA polyadenylation factor Fip1 domain-containing protein</fullName>
    </recommendedName>
</protein>
<reference evidence="7 8" key="1">
    <citation type="submission" date="2018-11" db="EMBL/GenBank/DDBJ databases">
        <authorList>
            <person name="Lopez-Roques C."/>
            <person name="Donnadieu C."/>
            <person name="Bouchez O."/>
            <person name="Klopp C."/>
            <person name="Cabau C."/>
            <person name="Zahm M."/>
        </authorList>
    </citation>
    <scope>NUCLEOTIDE SEQUENCE [LARGE SCALE GENOMIC DNA]</scope>
    <source>
        <strain evidence="7">RS831</strain>
        <tissue evidence="7">Whole body</tissue>
    </source>
</reference>
<feature type="domain" description="Pre-mRNA polyadenylation factor Fip1" evidence="6">
    <location>
        <begin position="84"/>
        <end position="119"/>
    </location>
</feature>
<evidence type="ECO:0000256" key="4">
    <source>
        <dbReference type="ARBA" id="ARBA00023242"/>
    </source>
</evidence>
<dbReference type="PANTHER" id="PTHR13484:SF0">
    <property type="entry name" value="PRE-MRNA 3'-END-PROCESSING FACTOR FIP1"/>
    <property type="match status" value="1"/>
</dbReference>
<gene>
    <name evidence="7" type="ORF">OJAV_G00035100</name>
</gene>
<evidence type="ECO:0000256" key="3">
    <source>
        <dbReference type="ARBA" id="ARBA00022664"/>
    </source>
</evidence>
<dbReference type="Proteomes" id="UP000283210">
    <property type="component" value="Chromosome 4"/>
</dbReference>
<feature type="region of interest" description="Disordered" evidence="5">
    <location>
        <begin position="62"/>
        <end position="92"/>
    </location>
</feature>
<comment type="subcellular location">
    <subcellularLocation>
        <location evidence="1">Nucleus</location>
    </subcellularLocation>
</comment>
<dbReference type="EMBL" id="CM012440">
    <property type="protein sequence ID" value="RVE73816.1"/>
    <property type="molecule type" value="Genomic_DNA"/>
</dbReference>
<evidence type="ECO:0000256" key="5">
    <source>
        <dbReference type="SAM" id="MobiDB-lite"/>
    </source>
</evidence>